<reference evidence="11 12" key="1">
    <citation type="submission" date="2014-07" db="EMBL/GenBank/DDBJ databases">
        <authorList>
            <person name="Wibberg Daniel"/>
        </authorList>
    </citation>
    <scope>NUCLEOTIDE SEQUENCE [LARGE SCALE GENOMIC DNA]</scope>
</reference>
<dbReference type="InterPro" id="IPR003661">
    <property type="entry name" value="HisK_dim/P_dom"/>
</dbReference>
<dbReference type="Gene3D" id="1.10.287.130">
    <property type="match status" value="1"/>
</dbReference>
<dbReference type="InterPro" id="IPR036097">
    <property type="entry name" value="HisK_dim/P_sf"/>
</dbReference>
<evidence type="ECO:0000256" key="8">
    <source>
        <dbReference type="ARBA" id="ARBA00023012"/>
    </source>
</evidence>
<gene>
    <name evidence="11" type="ORF">BT1A1_1170</name>
</gene>
<evidence type="ECO:0000256" key="5">
    <source>
        <dbReference type="ARBA" id="ARBA00022741"/>
    </source>
</evidence>
<dbReference type="SMART" id="SM00091">
    <property type="entry name" value="PAS"/>
    <property type="match status" value="1"/>
</dbReference>
<dbReference type="InterPro" id="IPR004358">
    <property type="entry name" value="Sig_transdc_His_kin-like_C"/>
</dbReference>
<keyword evidence="5" id="KW-0547">Nucleotide-binding</keyword>
<dbReference type="CDD" id="cd00130">
    <property type="entry name" value="PAS"/>
    <property type="match status" value="1"/>
</dbReference>
<dbReference type="GO" id="GO:0000155">
    <property type="term" value="F:phosphorelay sensor kinase activity"/>
    <property type="evidence" value="ECO:0007669"/>
    <property type="project" value="InterPro"/>
</dbReference>
<evidence type="ECO:0000256" key="1">
    <source>
        <dbReference type="ARBA" id="ARBA00000085"/>
    </source>
</evidence>
<dbReference type="CDD" id="cd00082">
    <property type="entry name" value="HisKA"/>
    <property type="match status" value="1"/>
</dbReference>
<dbReference type="Pfam" id="PF08447">
    <property type="entry name" value="PAS_3"/>
    <property type="match status" value="1"/>
</dbReference>
<comment type="catalytic activity">
    <reaction evidence="1">
        <text>ATP + protein L-histidine = ADP + protein N-phospho-L-histidine.</text>
        <dbReference type="EC" id="2.7.13.3"/>
    </reaction>
</comment>
<keyword evidence="3" id="KW-0597">Phosphoprotein</keyword>
<dbReference type="InterPro" id="IPR000014">
    <property type="entry name" value="PAS"/>
</dbReference>
<evidence type="ECO:0000256" key="3">
    <source>
        <dbReference type="ARBA" id="ARBA00022553"/>
    </source>
</evidence>
<dbReference type="InterPro" id="IPR035965">
    <property type="entry name" value="PAS-like_dom_sf"/>
</dbReference>
<keyword evidence="6" id="KW-0418">Kinase</keyword>
<dbReference type="EMBL" id="CCRF01000039">
    <property type="protein sequence ID" value="CEE01002.1"/>
    <property type="molecule type" value="Genomic_DNA"/>
</dbReference>
<dbReference type="Gene3D" id="3.30.565.10">
    <property type="entry name" value="Histidine kinase-like ATPase, C-terminal domain"/>
    <property type="match status" value="1"/>
</dbReference>
<keyword evidence="7" id="KW-0067">ATP-binding</keyword>
<dbReference type="PANTHER" id="PTHR43065:SF10">
    <property type="entry name" value="PEROXIDE STRESS-ACTIVATED HISTIDINE KINASE MAK3"/>
    <property type="match status" value="1"/>
</dbReference>
<sequence>MDAIYKKQLDLEYSYNFHMFNSILHILSETFNSLIIRSSMQGVFNYVSPNSFYILGYEWEEMIGKKITYFLHEKDKQRVLEMFNRDSHFLEKEKSLTMRLKKRDGLFVWSELDIHILRDVRQNPKEILFLIKEKPIGDEDNLLENDKMALIGQLAAGIAHEIRNPLTSIKGFIQLMKSEPTKNDQYLEIIDQEIDRISSITNELMIFAKPNHLKFELHDLKVILRSCITLLEGVAYQKQIRITLDSCEEPVWVFCDKQKIKQVIINLIKNALESMEDPGIITITIRKCEGQSVLSITDEGCGIPNELVEKLGQPFFTTKSNGNGLGLMMCYKIMEEHEGRIEVQSELGVGTTFYVFLPLED</sequence>
<dbReference type="CDD" id="cd00075">
    <property type="entry name" value="HATPase"/>
    <property type="match status" value="1"/>
</dbReference>
<dbReference type="GeneID" id="92960316"/>
<dbReference type="InterPro" id="IPR036890">
    <property type="entry name" value="HATPase_C_sf"/>
</dbReference>
<dbReference type="SMART" id="SM00387">
    <property type="entry name" value="HATPase_c"/>
    <property type="match status" value="1"/>
</dbReference>
<dbReference type="AlphaFoldDB" id="A0A090ITI2"/>
<keyword evidence="8" id="KW-0902">Two-component regulatory system</keyword>
<dbReference type="Proteomes" id="UP000040576">
    <property type="component" value="Unassembled WGS sequence"/>
</dbReference>
<organism evidence="11 12">
    <name type="scientific">Caldibacillus thermoamylovorans</name>
    <dbReference type="NCBI Taxonomy" id="35841"/>
    <lineage>
        <taxon>Bacteria</taxon>
        <taxon>Bacillati</taxon>
        <taxon>Bacillota</taxon>
        <taxon>Bacilli</taxon>
        <taxon>Bacillales</taxon>
        <taxon>Bacillaceae</taxon>
        <taxon>Caldibacillus</taxon>
    </lineage>
</organism>
<keyword evidence="4" id="KW-0808">Transferase</keyword>
<dbReference type="RefSeq" id="WP_051989027.1">
    <property type="nucleotide sequence ID" value="NZ_CCRF01000039.1"/>
</dbReference>
<dbReference type="SUPFAM" id="SSF55785">
    <property type="entry name" value="PYP-like sensor domain (PAS domain)"/>
    <property type="match status" value="1"/>
</dbReference>
<dbReference type="Pfam" id="PF00512">
    <property type="entry name" value="HisKA"/>
    <property type="match status" value="1"/>
</dbReference>
<dbReference type="PANTHER" id="PTHR43065">
    <property type="entry name" value="SENSOR HISTIDINE KINASE"/>
    <property type="match status" value="1"/>
</dbReference>
<dbReference type="InterPro" id="IPR005467">
    <property type="entry name" value="His_kinase_dom"/>
</dbReference>
<feature type="domain" description="Histidine kinase" evidence="9">
    <location>
        <begin position="157"/>
        <end position="361"/>
    </location>
</feature>
<evidence type="ECO:0000256" key="6">
    <source>
        <dbReference type="ARBA" id="ARBA00022777"/>
    </source>
</evidence>
<dbReference type="SUPFAM" id="SSF47384">
    <property type="entry name" value="Homodimeric domain of signal transducing histidine kinase"/>
    <property type="match status" value="1"/>
</dbReference>
<dbReference type="SUPFAM" id="SSF55874">
    <property type="entry name" value="ATPase domain of HSP90 chaperone/DNA topoisomerase II/histidine kinase"/>
    <property type="match status" value="1"/>
</dbReference>
<dbReference type="InterPro" id="IPR013655">
    <property type="entry name" value="PAS_fold_3"/>
</dbReference>
<keyword evidence="12" id="KW-1185">Reference proteome</keyword>
<dbReference type="PROSITE" id="PS50109">
    <property type="entry name" value="HIS_KIN"/>
    <property type="match status" value="1"/>
</dbReference>
<dbReference type="Pfam" id="PF02518">
    <property type="entry name" value="HATPase_c"/>
    <property type="match status" value="1"/>
</dbReference>
<accession>A0A090ITI2</accession>
<evidence type="ECO:0000259" key="9">
    <source>
        <dbReference type="PROSITE" id="PS50109"/>
    </source>
</evidence>
<evidence type="ECO:0000256" key="2">
    <source>
        <dbReference type="ARBA" id="ARBA00012438"/>
    </source>
</evidence>
<dbReference type="PRINTS" id="PR00344">
    <property type="entry name" value="BCTRLSENSOR"/>
</dbReference>
<dbReference type="NCBIfam" id="TIGR00229">
    <property type="entry name" value="sensory_box"/>
    <property type="match status" value="1"/>
</dbReference>
<protein>
    <recommendedName>
        <fullName evidence="2">histidine kinase</fullName>
        <ecNumber evidence="2">2.7.13.3</ecNumber>
    </recommendedName>
</protein>
<proteinExistence type="predicted"/>
<evidence type="ECO:0000313" key="11">
    <source>
        <dbReference type="EMBL" id="CEE01002.1"/>
    </source>
</evidence>
<evidence type="ECO:0000256" key="7">
    <source>
        <dbReference type="ARBA" id="ARBA00022840"/>
    </source>
</evidence>
<dbReference type="Gene3D" id="3.30.450.20">
    <property type="entry name" value="PAS domain"/>
    <property type="match status" value="1"/>
</dbReference>
<feature type="domain" description="PAS" evidence="10">
    <location>
        <begin position="19"/>
        <end position="85"/>
    </location>
</feature>
<evidence type="ECO:0000256" key="4">
    <source>
        <dbReference type="ARBA" id="ARBA00022679"/>
    </source>
</evidence>
<dbReference type="EC" id="2.7.13.3" evidence="2"/>
<dbReference type="SMART" id="SM00388">
    <property type="entry name" value="HisKA"/>
    <property type="match status" value="1"/>
</dbReference>
<evidence type="ECO:0000259" key="10">
    <source>
        <dbReference type="PROSITE" id="PS50112"/>
    </source>
</evidence>
<name>A0A090ITI2_9BACI</name>
<dbReference type="InterPro" id="IPR003594">
    <property type="entry name" value="HATPase_dom"/>
</dbReference>
<dbReference type="PROSITE" id="PS50112">
    <property type="entry name" value="PAS"/>
    <property type="match status" value="1"/>
</dbReference>
<dbReference type="GO" id="GO:0005524">
    <property type="term" value="F:ATP binding"/>
    <property type="evidence" value="ECO:0007669"/>
    <property type="project" value="UniProtKB-KW"/>
</dbReference>
<evidence type="ECO:0000313" key="12">
    <source>
        <dbReference type="Proteomes" id="UP000040576"/>
    </source>
</evidence>